<evidence type="ECO:0000313" key="1">
    <source>
        <dbReference type="EMBL" id="GBN81107.1"/>
    </source>
</evidence>
<dbReference type="AlphaFoldDB" id="A0A4Y2S0J2"/>
<comment type="caution">
    <text evidence="2">The sequence shown here is derived from an EMBL/GenBank/DDBJ whole genome shotgun (WGS) entry which is preliminary data.</text>
</comment>
<accession>A0A4Y2S0J2</accession>
<organism evidence="2 3">
    <name type="scientific">Araneus ventricosus</name>
    <name type="common">Orbweaver spider</name>
    <name type="synonym">Epeira ventricosa</name>
    <dbReference type="NCBI Taxonomy" id="182803"/>
    <lineage>
        <taxon>Eukaryota</taxon>
        <taxon>Metazoa</taxon>
        <taxon>Ecdysozoa</taxon>
        <taxon>Arthropoda</taxon>
        <taxon>Chelicerata</taxon>
        <taxon>Arachnida</taxon>
        <taxon>Araneae</taxon>
        <taxon>Araneomorphae</taxon>
        <taxon>Entelegynae</taxon>
        <taxon>Araneoidea</taxon>
        <taxon>Araneidae</taxon>
        <taxon>Araneus</taxon>
    </lineage>
</organism>
<proteinExistence type="predicted"/>
<reference evidence="2 3" key="1">
    <citation type="journal article" date="2019" name="Sci. Rep.">
        <title>Orb-weaving spider Araneus ventricosus genome elucidates the spidroin gene catalogue.</title>
        <authorList>
            <person name="Kono N."/>
            <person name="Nakamura H."/>
            <person name="Ohtoshi R."/>
            <person name="Moran D.A.P."/>
            <person name="Shinohara A."/>
            <person name="Yoshida Y."/>
            <person name="Fujiwara M."/>
            <person name="Mori M."/>
            <person name="Tomita M."/>
            <person name="Arakawa K."/>
        </authorList>
    </citation>
    <scope>NUCLEOTIDE SEQUENCE [LARGE SCALE GENOMIC DNA]</scope>
</reference>
<evidence type="ECO:0008006" key="4">
    <source>
        <dbReference type="Google" id="ProtNLM"/>
    </source>
</evidence>
<sequence>MRCVYYCFMKFSEFRLKYGGVIVELNITHKWSLRNTVVQAEILALLKALEHASVLPTQQLTILVGNKASIQSAANPKSQNTIVRKIFK</sequence>
<evidence type="ECO:0000313" key="3">
    <source>
        <dbReference type="Proteomes" id="UP000499080"/>
    </source>
</evidence>
<dbReference type="OrthoDB" id="6514649at2759"/>
<gene>
    <name evidence="2" type="ORF">AVEN_146505_1</name>
    <name evidence="1" type="ORF">AVEN_85828_1</name>
</gene>
<dbReference type="EMBL" id="BGPR01019151">
    <property type="protein sequence ID" value="GBN81107.1"/>
    <property type="molecule type" value="Genomic_DNA"/>
</dbReference>
<name>A0A4Y2S0J2_ARAVE</name>
<protein>
    <recommendedName>
        <fullName evidence="4">RNase H type-1 domain-containing protein</fullName>
    </recommendedName>
</protein>
<dbReference type="EMBL" id="BGPR01019152">
    <property type="protein sequence ID" value="GBN81116.1"/>
    <property type="molecule type" value="Genomic_DNA"/>
</dbReference>
<dbReference type="Proteomes" id="UP000499080">
    <property type="component" value="Unassembled WGS sequence"/>
</dbReference>
<evidence type="ECO:0000313" key="2">
    <source>
        <dbReference type="EMBL" id="GBN81116.1"/>
    </source>
</evidence>
<keyword evidence="3" id="KW-1185">Reference proteome</keyword>